<dbReference type="InterPro" id="IPR042123">
    <property type="entry name" value="Zip3/RNF212-like"/>
</dbReference>
<dbReference type="PROSITE" id="PS50089">
    <property type="entry name" value="ZF_RING_2"/>
    <property type="match status" value="1"/>
</dbReference>
<accession>A0A6V7TLS5</accession>
<dbReference type="GO" id="GO:0007129">
    <property type="term" value="P:homologous chromosome pairing at meiosis"/>
    <property type="evidence" value="ECO:0007669"/>
    <property type="project" value="TreeGrafter"/>
</dbReference>
<feature type="domain" description="RING-type" evidence="7">
    <location>
        <begin position="39"/>
        <end position="93"/>
    </location>
</feature>
<dbReference type="PANTHER" id="PTHR22663">
    <property type="entry name" value="RING FINGER PROTEIN NARYA-RELATED"/>
    <property type="match status" value="1"/>
</dbReference>
<dbReference type="Pfam" id="PF14634">
    <property type="entry name" value="zf-RING_5"/>
    <property type="match status" value="1"/>
</dbReference>
<dbReference type="GO" id="GO:0000795">
    <property type="term" value="C:synaptonemal complex"/>
    <property type="evidence" value="ECO:0007669"/>
    <property type="project" value="InterPro"/>
</dbReference>
<feature type="coiled-coil region" evidence="6">
    <location>
        <begin position="156"/>
        <end position="211"/>
    </location>
</feature>
<dbReference type="InterPro" id="IPR017907">
    <property type="entry name" value="Znf_RING_CS"/>
</dbReference>
<name>A0A6V7TLS5_MELEN</name>
<evidence type="ECO:0000256" key="3">
    <source>
        <dbReference type="ARBA" id="ARBA00022833"/>
    </source>
</evidence>
<keyword evidence="4" id="KW-0469">Meiosis</keyword>
<evidence type="ECO:0000256" key="1">
    <source>
        <dbReference type="ARBA" id="ARBA00022723"/>
    </source>
</evidence>
<evidence type="ECO:0000256" key="4">
    <source>
        <dbReference type="ARBA" id="ARBA00023254"/>
    </source>
</evidence>
<evidence type="ECO:0000256" key="6">
    <source>
        <dbReference type="SAM" id="Coils"/>
    </source>
</evidence>
<dbReference type="Proteomes" id="UP000580250">
    <property type="component" value="Unassembled WGS sequence"/>
</dbReference>
<dbReference type="InterPro" id="IPR013083">
    <property type="entry name" value="Znf_RING/FYVE/PHD"/>
</dbReference>
<comment type="caution">
    <text evidence="8">The sequence shown here is derived from an EMBL/GenBank/DDBJ whole genome shotgun (WGS) entry which is preliminary data.</text>
</comment>
<evidence type="ECO:0000256" key="5">
    <source>
        <dbReference type="PROSITE-ProRule" id="PRU00175"/>
    </source>
</evidence>
<dbReference type="AlphaFoldDB" id="A0A6V7TLS5"/>
<keyword evidence="1" id="KW-0479">Metal-binding</keyword>
<dbReference type="SUPFAM" id="SSF57850">
    <property type="entry name" value="RING/U-box"/>
    <property type="match status" value="1"/>
</dbReference>
<keyword evidence="2 5" id="KW-0863">Zinc-finger</keyword>
<reference evidence="8 9" key="1">
    <citation type="submission" date="2020-08" db="EMBL/GenBank/DDBJ databases">
        <authorList>
            <person name="Koutsovoulos G."/>
            <person name="Danchin GJ E."/>
        </authorList>
    </citation>
    <scope>NUCLEOTIDE SEQUENCE [LARGE SCALE GENOMIC DNA]</scope>
</reference>
<keyword evidence="3" id="KW-0862">Zinc</keyword>
<dbReference type="PROSITE" id="PS00518">
    <property type="entry name" value="ZF_RING_1"/>
    <property type="match status" value="1"/>
</dbReference>
<gene>
    <name evidence="8" type="ORF">MENT_LOCUS1231</name>
</gene>
<protein>
    <recommendedName>
        <fullName evidence="7">RING-type domain-containing protein</fullName>
    </recommendedName>
</protein>
<organism evidence="8 9">
    <name type="scientific">Meloidogyne enterolobii</name>
    <name type="common">Root-knot nematode worm</name>
    <name type="synonym">Meloidogyne mayaguensis</name>
    <dbReference type="NCBI Taxonomy" id="390850"/>
    <lineage>
        <taxon>Eukaryota</taxon>
        <taxon>Metazoa</taxon>
        <taxon>Ecdysozoa</taxon>
        <taxon>Nematoda</taxon>
        <taxon>Chromadorea</taxon>
        <taxon>Rhabditida</taxon>
        <taxon>Tylenchina</taxon>
        <taxon>Tylenchomorpha</taxon>
        <taxon>Tylenchoidea</taxon>
        <taxon>Meloidogynidae</taxon>
        <taxon>Meloidogyninae</taxon>
        <taxon>Meloidogyne</taxon>
    </lineage>
</organism>
<evidence type="ECO:0000259" key="7">
    <source>
        <dbReference type="PROSITE" id="PS50089"/>
    </source>
</evidence>
<evidence type="ECO:0000256" key="2">
    <source>
        <dbReference type="ARBA" id="ARBA00022771"/>
    </source>
</evidence>
<proteinExistence type="predicted"/>
<sequence>MELVVGLLRRQYYQLFFQSKNFYQLFSNMQTSMQNWVHCNKCLVQPSKNNLSFWMSSCGHIFCKNCIDAEINGCNLSDANTTSVNFQQCFVCNKQVQLIQINRSMRKDLLEMFKPPTSFVGDSLKRAKTIIEFQSMHHQRLFKCLQERNQKSTLHLKKILKELDEREGRIKLLVREGDEYKSELENTKRTITELRKRISEREKELHRLNQVRQSASSQQRMSYKRMAIQNAMDSRYTTSGLSFLGGGERVQMSQFNNTYNATQQTNDFQLNMQHVGGSTPLNNLLPSDSRPDLNLQNLMNTSTEDASAVVRGNIGRGLQNTATLLGFTRTTESTDRDFF</sequence>
<dbReference type="GO" id="GO:0008270">
    <property type="term" value="F:zinc ion binding"/>
    <property type="evidence" value="ECO:0007669"/>
    <property type="project" value="UniProtKB-KW"/>
</dbReference>
<dbReference type="GO" id="GO:0007131">
    <property type="term" value="P:reciprocal meiotic recombination"/>
    <property type="evidence" value="ECO:0007669"/>
    <property type="project" value="InterPro"/>
</dbReference>
<dbReference type="GO" id="GO:0019789">
    <property type="term" value="F:SUMO transferase activity"/>
    <property type="evidence" value="ECO:0007669"/>
    <property type="project" value="InterPro"/>
</dbReference>
<dbReference type="PANTHER" id="PTHR22663:SF17">
    <property type="entry name" value="RING FINGER PROTEIN NARYA-RELATED"/>
    <property type="match status" value="1"/>
</dbReference>
<evidence type="ECO:0000313" key="9">
    <source>
        <dbReference type="Proteomes" id="UP000580250"/>
    </source>
</evidence>
<dbReference type="Gene3D" id="3.30.40.10">
    <property type="entry name" value="Zinc/RING finger domain, C3HC4 (zinc finger)"/>
    <property type="match status" value="1"/>
</dbReference>
<evidence type="ECO:0000313" key="8">
    <source>
        <dbReference type="EMBL" id="CAD2125749.1"/>
    </source>
</evidence>
<dbReference type="OrthoDB" id="5906425at2759"/>
<keyword evidence="6" id="KW-0175">Coiled coil</keyword>
<dbReference type="InterPro" id="IPR001841">
    <property type="entry name" value="Znf_RING"/>
</dbReference>
<dbReference type="GO" id="GO:0016925">
    <property type="term" value="P:protein sumoylation"/>
    <property type="evidence" value="ECO:0007669"/>
    <property type="project" value="TreeGrafter"/>
</dbReference>
<dbReference type="EMBL" id="CAJEWN010000004">
    <property type="protein sequence ID" value="CAD2125749.1"/>
    <property type="molecule type" value="Genomic_DNA"/>
</dbReference>